<evidence type="ECO:0000313" key="3">
    <source>
        <dbReference type="Proteomes" id="UP001172159"/>
    </source>
</evidence>
<dbReference type="EMBL" id="JAUKTV010000007">
    <property type="protein sequence ID" value="KAK0735486.1"/>
    <property type="molecule type" value="Genomic_DNA"/>
</dbReference>
<proteinExistence type="predicted"/>
<accession>A0AA40EFC1</accession>
<evidence type="ECO:0000256" key="1">
    <source>
        <dbReference type="SAM" id="MobiDB-lite"/>
    </source>
</evidence>
<name>A0AA40EFC1_9PEZI</name>
<organism evidence="2 3">
    <name type="scientific">Apiosordaria backusii</name>
    <dbReference type="NCBI Taxonomy" id="314023"/>
    <lineage>
        <taxon>Eukaryota</taxon>
        <taxon>Fungi</taxon>
        <taxon>Dikarya</taxon>
        <taxon>Ascomycota</taxon>
        <taxon>Pezizomycotina</taxon>
        <taxon>Sordariomycetes</taxon>
        <taxon>Sordariomycetidae</taxon>
        <taxon>Sordariales</taxon>
        <taxon>Lasiosphaeriaceae</taxon>
        <taxon>Apiosordaria</taxon>
    </lineage>
</organism>
<keyword evidence="3" id="KW-1185">Reference proteome</keyword>
<comment type="caution">
    <text evidence="2">The sequence shown here is derived from an EMBL/GenBank/DDBJ whole genome shotgun (WGS) entry which is preliminary data.</text>
</comment>
<feature type="compositionally biased region" description="Basic and acidic residues" evidence="1">
    <location>
        <begin position="11"/>
        <end position="49"/>
    </location>
</feature>
<evidence type="ECO:0000313" key="2">
    <source>
        <dbReference type="EMBL" id="KAK0735486.1"/>
    </source>
</evidence>
<gene>
    <name evidence="2" type="ORF">B0T21DRAFT_348969</name>
</gene>
<feature type="region of interest" description="Disordered" evidence="1">
    <location>
        <begin position="1"/>
        <end position="51"/>
    </location>
</feature>
<protein>
    <submittedName>
        <fullName evidence="2">Uncharacterized protein</fullName>
    </submittedName>
</protein>
<sequence>MTQMQTHRQLQRQEKERLGMKGTSNERQREWNGGKGREEKGREGTNERGRAKRMKAVGDAGGFCKHGAHDSSALVPAGLQITVSAPIRLPQSQKLAFGVPEAGGGQTCECCTAATSGSRSIPISEAARNQVIESETKSLRLGGRAHLLIPKPALRSVGSRVAIGRAARPKTGNNTCLCRPCCGGGMGLPSSYKDSRCPACKGGEGCTALNLPAAYHLVLHGQMFQRVSVRPR</sequence>
<dbReference type="Proteomes" id="UP001172159">
    <property type="component" value="Unassembled WGS sequence"/>
</dbReference>
<reference evidence="2" key="1">
    <citation type="submission" date="2023-06" db="EMBL/GenBank/DDBJ databases">
        <title>Genome-scale phylogeny and comparative genomics of the fungal order Sordariales.</title>
        <authorList>
            <consortium name="Lawrence Berkeley National Laboratory"/>
            <person name="Hensen N."/>
            <person name="Bonometti L."/>
            <person name="Westerberg I."/>
            <person name="Brannstrom I.O."/>
            <person name="Guillou S."/>
            <person name="Cros-Aarteil S."/>
            <person name="Calhoun S."/>
            <person name="Haridas S."/>
            <person name="Kuo A."/>
            <person name="Mondo S."/>
            <person name="Pangilinan J."/>
            <person name="Riley R."/>
            <person name="Labutti K."/>
            <person name="Andreopoulos B."/>
            <person name="Lipzen A."/>
            <person name="Chen C."/>
            <person name="Yanf M."/>
            <person name="Daum C."/>
            <person name="Ng V."/>
            <person name="Clum A."/>
            <person name="Steindorff A."/>
            <person name="Ohm R."/>
            <person name="Martin F."/>
            <person name="Silar P."/>
            <person name="Natvig D."/>
            <person name="Lalanne C."/>
            <person name="Gautier V."/>
            <person name="Ament-Velasquez S.L."/>
            <person name="Kruys A."/>
            <person name="Hutchinson M.I."/>
            <person name="Powell A.J."/>
            <person name="Barry K."/>
            <person name="Miller A.N."/>
            <person name="Grigoriev I.V."/>
            <person name="Debuchy R."/>
            <person name="Gladieux P."/>
            <person name="Thoren M.H."/>
            <person name="Johannesson H."/>
        </authorList>
    </citation>
    <scope>NUCLEOTIDE SEQUENCE</scope>
    <source>
        <strain evidence="2">CBS 540.89</strain>
    </source>
</reference>
<dbReference type="AlphaFoldDB" id="A0AA40EFC1"/>